<evidence type="ECO:0000313" key="2">
    <source>
        <dbReference type="EMBL" id="RDU24234.1"/>
    </source>
</evidence>
<dbReference type="InterPro" id="IPR053139">
    <property type="entry name" value="Surface_bspA-like"/>
</dbReference>
<dbReference type="Gene3D" id="3.80.10.10">
    <property type="entry name" value="Ribonuclease Inhibitor"/>
    <property type="match status" value="2"/>
</dbReference>
<dbReference type="PANTHER" id="PTHR45661">
    <property type="entry name" value="SURFACE ANTIGEN"/>
    <property type="match status" value="1"/>
</dbReference>
<keyword evidence="1" id="KW-1133">Transmembrane helix</keyword>
<dbReference type="PANTHER" id="PTHR45661:SF3">
    <property type="entry name" value="IG-LIKE DOMAIN-CONTAINING PROTEIN"/>
    <property type="match status" value="1"/>
</dbReference>
<evidence type="ECO:0000313" key="3">
    <source>
        <dbReference type="Proteomes" id="UP000255036"/>
    </source>
</evidence>
<keyword evidence="1" id="KW-0812">Transmembrane</keyword>
<dbReference type="AlphaFoldDB" id="A0A371AXC5"/>
<dbReference type="OrthoDB" id="1824119at2"/>
<dbReference type="Pfam" id="PF13306">
    <property type="entry name" value="LRR_5"/>
    <property type="match status" value="2"/>
</dbReference>
<proteinExistence type="predicted"/>
<dbReference type="EMBL" id="QRCT01000014">
    <property type="protein sequence ID" value="RDU24234.1"/>
    <property type="molecule type" value="Genomic_DNA"/>
</dbReference>
<dbReference type="Proteomes" id="UP000255036">
    <property type="component" value="Unassembled WGS sequence"/>
</dbReference>
<dbReference type="SUPFAM" id="SSF52058">
    <property type="entry name" value="L domain-like"/>
    <property type="match status" value="2"/>
</dbReference>
<accession>A0A371AXC5</accession>
<comment type="caution">
    <text evidence="2">The sequence shown here is derived from an EMBL/GenBank/DDBJ whole genome shotgun (WGS) entry which is preliminary data.</text>
</comment>
<sequence>MKILKTIGKILLPVLVIAGIIFIINKFWGTDILYRVSPELYLKRIMNNEQKVYENSWLNLTCKNRDKLGQDTQYWEEAKLCFFPNTKKEISIIAGQNAQQYTISIPQGGIENFGFEKTVLREQLTKDLNVDFQKQYQEDNVILDIKNLNKDLHTIWKSTIKHINVKKGGKVKQYKEGKSKELKKITVILKKEEVEKFLKSASETMDADKNLGTVLKKITKYQKDFLLLEDVEINFYINDADQIGETECYLYANYKGAVTKINLGGTFYDKEKSYGTSDLYLTLDNGKSKNRYSLTINGTFEKNKVQSDIVLGKFQNGKKNDYKLHIDYQLTSGEKTVTANNYFELGANKQEESAFQCAEFIVNNYYPKYKKAWKEYLDKYEHFKETLALTPLRGARIFKEMKEVNGFIILNNNILIGYTGKEANVKVPNDIVKIARSAFKNNKLIRKITVPETVIDIEQEGFAGCSSLQTVKLPTSLRTIGESAFKGCNSLTAVSIPIGVERIEENTFQGCSNLGNVSIPDSVTYIGENAFLSCNNINKLKIPKSVTEIGKDAFKDTQWIASKTGDFIILGDNILYKYNGNKQKVKIPEEVNCIGGAFADNQTVQNITLSKSVKILGAGAFYNCTNLTKIKFSDGLSKIGKEAFYGCKGLKTISLPDSVSSIEENAFAECTSLEQMNLNDSIGTIGKGAFLNCKKLKAIYLPESIVEISEDTYSGCSSLVSVTMSDKLTKIDYRAFYQCDAISSISLSSGLTDLDEMAFEGCKNLKKVYVANGVVPDFKNNLKLNLVEK</sequence>
<gene>
    <name evidence="2" type="ORF">DWV06_05925</name>
</gene>
<feature type="transmembrane region" description="Helical" evidence="1">
    <location>
        <begin position="7"/>
        <end position="28"/>
    </location>
</feature>
<dbReference type="InterPro" id="IPR026906">
    <property type="entry name" value="LRR_5"/>
</dbReference>
<keyword evidence="3" id="KW-1185">Reference proteome</keyword>
<keyword evidence="1" id="KW-0472">Membrane</keyword>
<dbReference type="RefSeq" id="WP_115481258.1">
    <property type="nucleotide sequence ID" value="NZ_QRCT01000014.1"/>
</dbReference>
<protein>
    <submittedName>
        <fullName evidence="2">Leucine-rich repeat domain-containing protein</fullName>
    </submittedName>
</protein>
<name>A0A371AXC5_9FIRM</name>
<organism evidence="2 3">
    <name type="scientific">Anaerosacchariphilus polymeriproducens</name>
    <dbReference type="NCBI Taxonomy" id="1812858"/>
    <lineage>
        <taxon>Bacteria</taxon>
        <taxon>Bacillati</taxon>
        <taxon>Bacillota</taxon>
        <taxon>Clostridia</taxon>
        <taxon>Lachnospirales</taxon>
        <taxon>Lachnospiraceae</taxon>
        <taxon>Anaerosacchariphilus</taxon>
    </lineage>
</organism>
<reference evidence="2 3" key="1">
    <citation type="submission" date="2018-07" db="EMBL/GenBank/DDBJ databases">
        <title>Anaerosacharophilus polymeroproducens gen. nov. sp. nov., an anaerobic bacterium isolated from salt field.</title>
        <authorList>
            <person name="Kim W."/>
            <person name="Yang S.-H."/>
            <person name="Oh J."/>
            <person name="Lee J.-H."/>
            <person name="Kwon K.K."/>
        </authorList>
    </citation>
    <scope>NUCLEOTIDE SEQUENCE [LARGE SCALE GENOMIC DNA]</scope>
    <source>
        <strain evidence="2 3">MCWD5</strain>
    </source>
</reference>
<evidence type="ECO:0000256" key="1">
    <source>
        <dbReference type="SAM" id="Phobius"/>
    </source>
</evidence>
<dbReference type="InterPro" id="IPR032675">
    <property type="entry name" value="LRR_dom_sf"/>
</dbReference>